<dbReference type="EMBL" id="BPLR01002998">
    <property type="protein sequence ID" value="GIX80105.1"/>
    <property type="molecule type" value="Genomic_DNA"/>
</dbReference>
<keyword evidence="3" id="KW-1185">Reference proteome</keyword>
<dbReference type="Proteomes" id="UP001054945">
    <property type="component" value="Unassembled WGS sequence"/>
</dbReference>
<dbReference type="AlphaFoldDB" id="A0AAV4N8G8"/>
<organism evidence="2 3">
    <name type="scientific">Caerostris extrusa</name>
    <name type="common">Bark spider</name>
    <name type="synonym">Caerostris bankana</name>
    <dbReference type="NCBI Taxonomy" id="172846"/>
    <lineage>
        <taxon>Eukaryota</taxon>
        <taxon>Metazoa</taxon>
        <taxon>Ecdysozoa</taxon>
        <taxon>Arthropoda</taxon>
        <taxon>Chelicerata</taxon>
        <taxon>Arachnida</taxon>
        <taxon>Araneae</taxon>
        <taxon>Araneomorphae</taxon>
        <taxon>Entelegynae</taxon>
        <taxon>Araneoidea</taxon>
        <taxon>Araneidae</taxon>
        <taxon>Caerostris</taxon>
    </lineage>
</organism>
<feature type="chain" id="PRO_5043808698" evidence="1">
    <location>
        <begin position="20"/>
        <end position="136"/>
    </location>
</feature>
<evidence type="ECO:0000313" key="3">
    <source>
        <dbReference type="Proteomes" id="UP001054945"/>
    </source>
</evidence>
<sequence length="136" mass="15578">MISLLKIFLAAVIVTCGYCFEIRARGNEDICPPSEQIQPCTCFRDSKSQRVTALCKNFTHAEDLKEIFDKNPNWGLEDIHIDNSIMAYLPAVMLEKSSFPEHECVAYHFVHAVRHDACRDARAQLVPVQCETDQRY</sequence>
<gene>
    <name evidence="2" type="primary">AVEN_127481_1</name>
    <name evidence="2" type="ORF">CEXT_520671</name>
</gene>
<feature type="signal peptide" evidence="1">
    <location>
        <begin position="1"/>
        <end position="19"/>
    </location>
</feature>
<name>A0AAV4N8G8_CAEEX</name>
<keyword evidence="1" id="KW-0732">Signal</keyword>
<accession>A0AAV4N8G8</accession>
<evidence type="ECO:0000256" key="1">
    <source>
        <dbReference type="SAM" id="SignalP"/>
    </source>
</evidence>
<comment type="caution">
    <text evidence="2">The sequence shown here is derived from an EMBL/GenBank/DDBJ whole genome shotgun (WGS) entry which is preliminary data.</text>
</comment>
<proteinExistence type="predicted"/>
<evidence type="ECO:0000313" key="2">
    <source>
        <dbReference type="EMBL" id="GIX80105.1"/>
    </source>
</evidence>
<protein>
    <submittedName>
        <fullName evidence="2">Uncharacterized protein</fullName>
    </submittedName>
</protein>
<reference evidence="2 3" key="1">
    <citation type="submission" date="2021-06" db="EMBL/GenBank/DDBJ databases">
        <title>Caerostris extrusa draft genome.</title>
        <authorList>
            <person name="Kono N."/>
            <person name="Arakawa K."/>
        </authorList>
    </citation>
    <scope>NUCLEOTIDE SEQUENCE [LARGE SCALE GENOMIC DNA]</scope>
</reference>